<name>A0A0E0IRC9_ORYNI</name>
<dbReference type="AlphaFoldDB" id="A0A0E0IRC9"/>
<proteinExistence type="predicted"/>
<reference evidence="1" key="1">
    <citation type="submission" date="2015-04" db="UniProtKB">
        <authorList>
            <consortium name="EnsemblPlants"/>
        </authorList>
    </citation>
    <scope>IDENTIFICATION</scope>
    <source>
        <strain evidence="1">SL10</strain>
    </source>
</reference>
<sequence>MHEGAQDLNLAFPHHHGHALQSPEFTAFLSLKSSTMCNPGGNLAAANGAGGRGSVGACSRRWSC</sequence>
<dbReference type="HOGENOM" id="CLU_185597_0_0_1"/>
<organism evidence="1">
    <name type="scientific">Oryza nivara</name>
    <name type="common">Indian wild rice</name>
    <name type="synonym">Oryza sativa f. spontanea</name>
    <dbReference type="NCBI Taxonomy" id="4536"/>
    <lineage>
        <taxon>Eukaryota</taxon>
        <taxon>Viridiplantae</taxon>
        <taxon>Streptophyta</taxon>
        <taxon>Embryophyta</taxon>
        <taxon>Tracheophyta</taxon>
        <taxon>Spermatophyta</taxon>
        <taxon>Magnoliopsida</taxon>
        <taxon>Liliopsida</taxon>
        <taxon>Poales</taxon>
        <taxon>Poaceae</taxon>
        <taxon>BOP clade</taxon>
        <taxon>Oryzoideae</taxon>
        <taxon>Oryzeae</taxon>
        <taxon>Oryzinae</taxon>
        <taxon>Oryza</taxon>
    </lineage>
</organism>
<dbReference type="Proteomes" id="UP000006591">
    <property type="component" value="Chromosome 10"/>
</dbReference>
<accession>A0A0E0IRC9</accession>
<dbReference type="OMA" id="PEGNMAV"/>
<evidence type="ECO:0000313" key="2">
    <source>
        <dbReference type="Proteomes" id="UP000006591"/>
    </source>
</evidence>
<evidence type="ECO:0000313" key="1">
    <source>
        <dbReference type="EnsemblPlants" id="ONIVA10G07490.1"/>
    </source>
</evidence>
<dbReference type="Gramene" id="ONIVA10G07490.1">
    <property type="protein sequence ID" value="ONIVA10G07490.1"/>
    <property type="gene ID" value="ONIVA10G07490"/>
</dbReference>
<reference evidence="1" key="2">
    <citation type="submission" date="2018-04" db="EMBL/GenBank/DDBJ databases">
        <title>OnivRS2 (Oryza nivara Reference Sequence Version 2).</title>
        <authorList>
            <person name="Zhang J."/>
            <person name="Kudrna D."/>
            <person name="Lee S."/>
            <person name="Talag J."/>
            <person name="Rajasekar S."/>
            <person name="Welchert J."/>
            <person name="Hsing Y.-I."/>
            <person name="Wing R.A."/>
        </authorList>
    </citation>
    <scope>NUCLEOTIDE SEQUENCE [LARGE SCALE GENOMIC DNA]</scope>
</reference>
<dbReference type="EnsemblPlants" id="ONIVA10G07490.1">
    <property type="protein sequence ID" value="ONIVA10G07490.1"/>
    <property type="gene ID" value="ONIVA10G07490"/>
</dbReference>
<keyword evidence="2" id="KW-1185">Reference proteome</keyword>
<protein>
    <submittedName>
        <fullName evidence="1">Uncharacterized protein</fullName>
    </submittedName>
</protein>